<feature type="region of interest" description="Disordered" evidence="1">
    <location>
        <begin position="34"/>
        <end position="57"/>
    </location>
</feature>
<organism evidence="2 3">
    <name type="scientific">Colletotrichum tanaceti</name>
    <dbReference type="NCBI Taxonomy" id="1306861"/>
    <lineage>
        <taxon>Eukaryota</taxon>
        <taxon>Fungi</taxon>
        <taxon>Dikarya</taxon>
        <taxon>Ascomycota</taxon>
        <taxon>Pezizomycotina</taxon>
        <taxon>Sordariomycetes</taxon>
        <taxon>Hypocreomycetidae</taxon>
        <taxon>Glomerellales</taxon>
        <taxon>Glomerellaceae</taxon>
        <taxon>Colletotrichum</taxon>
        <taxon>Colletotrichum destructivum species complex</taxon>
    </lineage>
</organism>
<name>A0A4U6X3D7_9PEZI</name>
<dbReference type="Proteomes" id="UP000310108">
    <property type="component" value="Unassembled WGS sequence"/>
</dbReference>
<feature type="region of interest" description="Disordered" evidence="1">
    <location>
        <begin position="132"/>
        <end position="173"/>
    </location>
</feature>
<sequence length="920" mass="101911">MMRCQRSRGDEVASTSPQVRRFSNALHKISTMTSVKDDNPLKPGGDGEFGFGESSDAVSSRDSSSAIAFNDSDIILRQLQQLTQRVRSTLASKDADVAFKNYAKARDHATLCRSLFGISTLAPAVNEQANRASLEGRGVSPESSLDVPHSPTTIDSRSSLSERSLSEVTTGQSCGQSFGPSQETCLSAVRDWKKCIESLLEALKLTLSETYKSYEPYATPRMVESLFLNKEFRAAAIQQMRKTSTDQTLSASPDFFPRYILRLRNYDRVRQDLVDITRTLQLAESGVSDERLVKEYHVSPRGDAILAFANIGAEPLPVLRFRVSSFSLAETSPIFERMFSKHTHIEIHDDEDVTDQLAPPPSPFICDDGTEAKLYRMPQVESDSEHALTILLHAAHMHNDKVPREVSFEQLVAIADVCLRYRCTSPLELIVEHRWLPQWIHKSSQDMPDGMLLISYAFGLRQLFTRMSKTIILNLVDEEELKNKPWPQKIKDRIWAVRGAKMAQVHACCVNTIQEYLYPSFAAAEQDGTPSLPSGLSPPPQAGSLSRSPSPSSTGVSPPIQPSMFSSRPRCPRGSHWCDATNLGWLMLIYWELQLLPTIMKPMTIKDLANPRQTPRRSLAQLVDLLRTIASPPQALHRGGVCDPTPQFRTAISDIYNSVSGLTLYDISKRSHGWGLSRHRSSQPQAVLQKGLKNPGKKEQGAKGDLTDTIRLRILQSADSVDDLHTTAMINRGFYQTFHKNKLSLMRKFVKGNRRLTLMRLTSTGASALDEDKVLKEEADALKEDVRASRESDVGLDGPGEDDRLEGPEAQAEQGTAVTGALLSACLSEGAPASDSPSMPVLGDQEAQQILSPVKPLPPPRDASCQSSAAETAAKAVTEREKSWVSDPAFVEEKMLLEGEDKHLREERDRRVGLVRDGGH</sequence>
<evidence type="ECO:0000313" key="2">
    <source>
        <dbReference type="EMBL" id="TKW49888.1"/>
    </source>
</evidence>
<feature type="compositionally biased region" description="Basic and acidic residues" evidence="1">
    <location>
        <begin position="784"/>
        <end position="793"/>
    </location>
</feature>
<evidence type="ECO:0008006" key="4">
    <source>
        <dbReference type="Google" id="ProtNLM"/>
    </source>
</evidence>
<dbReference type="STRING" id="1306861.A0A4U6X3D7"/>
<dbReference type="OrthoDB" id="5376710at2759"/>
<feature type="compositionally biased region" description="Low complexity" evidence="1">
    <location>
        <begin position="542"/>
        <end position="558"/>
    </location>
</feature>
<comment type="caution">
    <text evidence="2">The sequence shown here is derived from an EMBL/GenBank/DDBJ whole genome shotgun (WGS) entry which is preliminary data.</text>
</comment>
<proteinExistence type="predicted"/>
<dbReference type="EMBL" id="PJEX01000464">
    <property type="protein sequence ID" value="TKW49888.1"/>
    <property type="molecule type" value="Genomic_DNA"/>
</dbReference>
<dbReference type="AlphaFoldDB" id="A0A4U6X3D7"/>
<feature type="compositionally biased region" description="Low complexity" evidence="1">
    <location>
        <begin position="156"/>
        <end position="167"/>
    </location>
</feature>
<evidence type="ECO:0000313" key="3">
    <source>
        <dbReference type="Proteomes" id="UP000310108"/>
    </source>
</evidence>
<accession>A0A4U6X3D7</accession>
<feature type="region of interest" description="Disordered" evidence="1">
    <location>
        <begin position="784"/>
        <end position="813"/>
    </location>
</feature>
<protein>
    <recommendedName>
        <fullName evidence="4">BTB domain-containing protein</fullName>
    </recommendedName>
</protein>
<feature type="region of interest" description="Disordered" evidence="1">
    <location>
        <begin position="528"/>
        <end position="573"/>
    </location>
</feature>
<gene>
    <name evidence="2" type="ORF">CTA1_5665</name>
</gene>
<feature type="region of interest" description="Disordered" evidence="1">
    <location>
        <begin position="852"/>
        <end position="874"/>
    </location>
</feature>
<evidence type="ECO:0000256" key="1">
    <source>
        <dbReference type="SAM" id="MobiDB-lite"/>
    </source>
</evidence>
<reference evidence="2 3" key="1">
    <citation type="journal article" date="2019" name="PLoS ONE">
        <title>Comparative genome analysis indicates high evolutionary potential of pathogenicity genes in Colletotrichum tanaceti.</title>
        <authorList>
            <person name="Lelwala R.V."/>
            <person name="Korhonen P.K."/>
            <person name="Young N.D."/>
            <person name="Scott J.B."/>
            <person name="Ades P.A."/>
            <person name="Gasser R.B."/>
            <person name="Taylor P.W.J."/>
        </authorList>
    </citation>
    <scope>NUCLEOTIDE SEQUENCE [LARGE SCALE GENOMIC DNA]</scope>
    <source>
        <strain evidence="2">BRIP57314</strain>
    </source>
</reference>
<keyword evidence="3" id="KW-1185">Reference proteome</keyword>